<reference evidence="2" key="1">
    <citation type="submission" date="2022-11" db="UniProtKB">
        <authorList>
            <consortium name="WormBaseParasite"/>
        </authorList>
    </citation>
    <scope>IDENTIFICATION</scope>
</reference>
<evidence type="ECO:0000313" key="1">
    <source>
        <dbReference type="Proteomes" id="UP000887565"/>
    </source>
</evidence>
<protein>
    <submittedName>
        <fullName evidence="2">Uncharacterized protein</fullName>
    </submittedName>
</protein>
<name>A0A915L6I0_ROMCU</name>
<accession>A0A915L6I0</accession>
<organism evidence="1 2">
    <name type="scientific">Romanomermis culicivorax</name>
    <name type="common">Nematode worm</name>
    <dbReference type="NCBI Taxonomy" id="13658"/>
    <lineage>
        <taxon>Eukaryota</taxon>
        <taxon>Metazoa</taxon>
        <taxon>Ecdysozoa</taxon>
        <taxon>Nematoda</taxon>
        <taxon>Enoplea</taxon>
        <taxon>Dorylaimia</taxon>
        <taxon>Mermithida</taxon>
        <taxon>Mermithoidea</taxon>
        <taxon>Mermithidae</taxon>
        <taxon>Romanomermis</taxon>
    </lineage>
</organism>
<proteinExistence type="predicted"/>
<dbReference type="WBParaSite" id="nRc.2.0.1.t46720-RA">
    <property type="protein sequence ID" value="nRc.2.0.1.t46720-RA"/>
    <property type="gene ID" value="nRc.2.0.1.g46720"/>
</dbReference>
<sequence>MIFGFSNSIRLGTLHNYSTNFFRSKPLYNLSFPIVSRMTDPTSCSITTVPVDETAIKKAIESFSSVKSVAEMPSLTPHHGQSYKMLSRLPSSSWFEYQASFSKNLFRGHTGS</sequence>
<evidence type="ECO:0000313" key="2">
    <source>
        <dbReference type="WBParaSite" id="nRc.2.0.1.t46720-RA"/>
    </source>
</evidence>
<keyword evidence="1" id="KW-1185">Reference proteome</keyword>
<dbReference type="Proteomes" id="UP000887565">
    <property type="component" value="Unplaced"/>
</dbReference>
<dbReference type="AlphaFoldDB" id="A0A915L6I0"/>